<gene>
    <name evidence="1" type="ORF">HMPREF1316_2466</name>
</gene>
<organism evidence="1 2">
    <name type="scientific">Olsenella profusa F0195</name>
    <dbReference type="NCBI Taxonomy" id="1125712"/>
    <lineage>
        <taxon>Bacteria</taxon>
        <taxon>Bacillati</taxon>
        <taxon>Actinomycetota</taxon>
        <taxon>Coriobacteriia</taxon>
        <taxon>Coriobacteriales</taxon>
        <taxon>Atopobiaceae</taxon>
        <taxon>Olsenella</taxon>
    </lineage>
</organism>
<dbReference type="SUPFAM" id="SSF52540">
    <property type="entry name" value="P-loop containing nucleoside triphosphate hydrolases"/>
    <property type="match status" value="1"/>
</dbReference>
<dbReference type="PATRIC" id="fig|1125712.3.peg.1470"/>
<dbReference type="InterPro" id="IPR052989">
    <property type="entry name" value="Mg-chelatase_DI-like"/>
</dbReference>
<evidence type="ECO:0000313" key="2">
    <source>
        <dbReference type="Proteomes" id="UP000016638"/>
    </source>
</evidence>
<comment type="caution">
    <text evidence="1">The sequence shown here is derived from an EMBL/GenBank/DDBJ whole genome shotgun (WGS) entry which is preliminary data.</text>
</comment>
<reference evidence="1 2" key="1">
    <citation type="submission" date="2013-08" db="EMBL/GenBank/DDBJ databases">
        <authorList>
            <person name="Durkin A.S."/>
            <person name="Haft D.R."/>
            <person name="McCorrison J."/>
            <person name="Torralba M."/>
            <person name="Gillis M."/>
            <person name="Haft D.H."/>
            <person name="Methe B."/>
            <person name="Sutton G."/>
            <person name="Nelson K.E."/>
        </authorList>
    </citation>
    <scope>NUCLEOTIDE SEQUENCE [LARGE SCALE GENOMIC DNA]</scope>
    <source>
        <strain evidence="1 2">F0195</strain>
    </source>
</reference>
<dbReference type="STRING" id="1125712.HMPREF1316_2466"/>
<keyword evidence="2" id="KW-1185">Reference proteome</keyword>
<evidence type="ECO:0008006" key="3">
    <source>
        <dbReference type="Google" id="ProtNLM"/>
    </source>
</evidence>
<proteinExistence type="predicted"/>
<dbReference type="Proteomes" id="UP000016638">
    <property type="component" value="Unassembled WGS sequence"/>
</dbReference>
<protein>
    <recommendedName>
        <fullName evidence="3">Magnesium chelatase, subunit ChlI domain protein</fullName>
    </recommendedName>
</protein>
<dbReference type="EMBL" id="AWEZ01000048">
    <property type="protein sequence ID" value="ERL07999.1"/>
    <property type="molecule type" value="Genomic_DNA"/>
</dbReference>
<name>U2T4M0_9ACTN</name>
<dbReference type="Gene3D" id="3.40.50.300">
    <property type="entry name" value="P-loop containing nucleotide triphosphate hydrolases"/>
    <property type="match status" value="1"/>
</dbReference>
<sequence length="62" mass="6463">MASYPFSALVGQDDLRRALVLNLVDPTIGGVLIQGEKGTGKTTAVRALPALMGGDLRVVELP</sequence>
<dbReference type="RefSeq" id="WP_021726354.1">
    <property type="nucleotide sequence ID" value="NZ_AWEZ01000048.1"/>
</dbReference>
<dbReference type="PANTHER" id="PTHR35023">
    <property type="entry name" value="CHELATASE-RELATED"/>
    <property type="match status" value="1"/>
</dbReference>
<accession>U2T4M0</accession>
<dbReference type="PANTHER" id="PTHR35023:SF1">
    <property type="entry name" value="MG-PROTOPORPHYRIN IX CHELATASE"/>
    <property type="match status" value="1"/>
</dbReference>
<dbReference type="InterPro" id="IPR027417">
    <property type="entry name" value="P-loop_NTPase"/>
</dbReference>
<evidence type="ECO:0000313" key="1">
    <source>
        <dbReference type="EMBL" id="ERL07999.1"/>
    </source>
</evidence>
<dbReference type="OrthoDB" id="9775079at2"/>
<dbReference type="eggNOG" id="COG1239">
    <property type="taxonomic scope" value="Bacteria"/>
</dbReference>
<dbReference type="AlphaFoldDB" id="U2T4M0"/>